<organism evidence="1 2">
    <name type="scientific">Thermogutta terrifontis</name>
    <dbReference type="NCBI Taxonomy" id="1331910"/>
    <lineage>
        <taxon>Bacteria</taxon>
        <taxon>Pseudomonadati</taxon>
        <taxon>Planctomycetota</taxon>
        <taxon>Planctomycetia</taxon>
        <taxon>Pirellulales</taxon>
        <taxon>Thermoguttaceae</taxon>
        <taxon>Thermogutta</taxon>
    </lineage>
</organism>
<keyword evidence="2" id="KW-1185">Reference proteome</keyword>
<protein>
    <submittedName>
        <fullName evidence="1">Uncharacterized protein</fullName>
    </submittedName>
</protein>
<evidence type="ECO:0000313" key="2">
    <source>
        <dbReference type="Proteomes" id="UP000215086"/>
    </source>
</evidence>
<reference evidence="1 2" key="1">
    <citation type="journal article" name="Front. Microbiol.">
        <title>Sugar Metabolism of the First Thermophilic Planctomycete Thermogutta terrifontis: Comparative Genomic and Transcriptomic Approaches.</title>
        <authorList>
            <person name="Elcheninov A.G."/>
            <person name="Menzel P."/>
            <person name="Gudbergsdottir S.R."/>
            <person name="Slesarev A.I."/>
            <person name="Kadnikov V.V."/>
            <person name="Krogh A."/>
            <person name="Bonch-Osmolovskaya E.A."/>
            <person name="Peng X."/>
            <person name="Kublanov I.V."/>
        </authorList>
    </citation>
    <scope>NUCLEOTIDE SEQUENCE [LARGE SCALE GENOMIC DNA]</scope>
    <source>
        <strain evidence="1 2">R1</strain>
    </source>
</reference>
<dbReference type="EMBL" id="CP018477">
    <property type="protein sequence ID" value="ASV73099.1"/>
    <property type="molecule type" value="Genomic_DNA"/>
</dbReference>
<gene>
    <name evidence="1" type="ORF">THTE_0497</name>
</gene>
<dbReference type="Proteomes" id="UP000215086">
    <property type="component" value="Chromosome"/>
</dbReference>
<dbReference type="KEGG" id="ttf:THTE_0497"/>
<dbReference type="AlphaFoldDB" id="A0A286RAY9"/>
<evidence type="ECO:0000313" key="1">
    <source>
        <dbReference type="EMBL" id="ASV73099.1"/>
    </source>
</evidence>
<proteinExistence type="predicted"/>
<sequence>MAGSRQGAVLNRQGTQRCSHDANLLCLMKEGAHPMPEHPCGTCSIT</sequence>
<accession>A0A286RAY9</accession>
<name>A0A286RAY9_9BACT</name>